<name>A0AAW5YZL2_9LACO</name>
<dbReference type="EMBL" id="JAQIEY010000019">
    <property type="protein sequence ID" value="MDA3768147.1"/>
    <property type="molecule type" value="Genomic_DNA"/>
</dbReference>
<dbReference type="RefSeq" id="WP_271024651.1">
    <property type="nucleotide sequence ID" value="NZ_JAQIEY010000019.1"/>
</dbReference>
<protein>
    <submittedName>
        <fullName evidence="1">Uncharacterized protein</fullName>
    </submittedName>
</protein>
<accession>A0AAW5YZL2</accession>
<proteinExistence type="predicted"/>
<evidence type="ECO:0000313" key="1">
    <source>
        <dbReference type="EMBL" id="MDA3768147.1"/>
    </source>
</evidence>
<dbReference type="Proteomes" id="UP001210502">
    <property type="component" value="Unassembled WGS sequence"/>
</dbReference>
<organism evidence="1 2">
    <name type="scientific">Lactobacillus delbrueckii</name>
    <dbReference type="NCBI Taxonomy" id="1584"/>
    <lineage>
        <taxon>Bacteria</taxon>
        <taxon>Bacillati</taxon>
        <taxon>Bacillota</taxon>
        <taxon>Bacilli</taxon>
        <taxon>Lactobacillales</taxon>
        <taxon>Lactobacillaceae</taxon>
        <taxon>Lactobacillus</taxon>
    </lineage>
</organism>
<gene>
    <name evidence="1" type="ORF">PF586_06710</name>
</gene>
<comment type="caution">
    <text evidence="1">The sequence shown here is derived from an EMBL/GenBank/DDBJ whole genome shotgun (WGS) entry which is preliminary data.</text>
</comment>
<reference evidence="1" key="1">
    <citation type="submission" date="2023-01" db="EMBL/GenBank/DDBJ databases">
        <title>Sequencing of the bacterial strains from artisanal fermented milk Matsoni.</title>
        <authorList>
            <person name="Rozman V."/>
            <person name="Accetto T."/>
            <person name="Bogovic Matijasic B."/>
        </authorList>
    </citation>
    <scope>NUCLEOTIDE SEQUENCE</scope>
    <source>
        <strain evidence="1">Lbl333</strain>
    </source>
</reference>
<evidence type="ECO:0000313" key="2">
    <source>
        <dbReference type="Proteomes" id="UP001210502"/>
    </source>
</evidence>
<dbReference type="AlphaFoldDB" id="A0AAW5YZL2"/>
<sequence length="48" mass="5463">MSKKEEKLNEIIKGLFGEDIKPEEVHMLACKIPDYAGAKEKKENADED</sequence>